<reference evidence="3 4" key="1">
    <citation type="submission" date="2019-08" db="EMBL/GenBank/DDBJ databases">
        <title>Genome of Luteibaculum oceani JCM 18817.</title>
        <authorList>
            <person name="Bowman J.P."/>
        </authorList>
    </citation>
    <scope>NUCLEOTIDE SEQUENCE [LARGE SCALE GENOMIC DNA]</scope>
    <source>
        <strain evidence="3 4">JCM 18817</strain>
    </source>
</reference>
<protein>
    <submittedName>
        <fullName evidence="3">DUF1343 domain-containing protein</fullName>
    </submittedName>
</protein>
<feature type="domain" description="Peptidoglycan beta-N-acetylmuramidase NamZ C-terminal" evidence="2">
    <location>
        <begin position="263"/>
        <end position="399"/>
    </location>
</feature>
<evidence type="ECO:0000259" key="2">
    <source>
        <dbReference type="Pfam" id="PF20732"/>
    </source>
</evidence>
<dbReference type="Pfam" id="PF07075">
    <property type="entry name" value="NamZ_N"/>
    <property type="match status" value="1"/>
</dbReference>
<dbReference type="EMBL" id="VORB01000003">
    <property type="protein sequence ID" value="TXC81614.1"/>
    <property type="molecule type" value="Genomic_DNA"/>
</dbReference>
<keyword evidence="4" id="KW-1185">Reference proteome</keyword>
<dbReference type="OrthoDB" id="9801061at2"/>
<comment type="caution">
    <text evidence="3">The sequence shown here is derived from an EMBL/GenBank/DDBJ whole genome shotgun (WGS) entry which is preliminary data.</text>
</comment>
<accession>A0A5C6VA43</accession>
<gene>
    <name evidence="3" type="ORF">FRX97_03580</name>
</gene>
<dbReference type="InterPro" id="IPR048503">
    <property type="entry name" value="NamZ_C"/>
</dbReference>
<dbReference type="PIRSF" id="PIRSF016719">
    <property type="entry name" value="UCP016719"/>
    <property type="match status" value="1"/>
</dbReference>
<dbReference type="PANTHER" id="PTHR42915:SF1">
    <property type="entry name" value="PEPTIDOGLYCAN BETA-N-ACETYLMURAMIDASE NAMZ"/>
    <property type="match status" value="1"/>
</dbReference>
<dbReference type="Pfam" id="PF20732">
    <property type="entry name" value="NamZ_C"/>
    <property type="match status" value="1"/>
</dbReference>
<dbReference type="AlphaFoldDB" id="A0A5C6VA43"/>
<evidence type="ECO:0000313" key="4">
    <source>
        <dbReference type="Proteomes" id="UP000321168"/>
    </source>
</evidence>
<dbReference type="InterPro" id="IPR008302">
    <property type="entry name" value="NamZ"/>
</dbReference>
<evidence type="ECO:0000259" key="1">
    <source>
        <dbReference type="Pfam" id="PF07075"/>
    </source>
</evidence>
<feature type="domain" description="Peptidoglycan beta-N-acetylmuramidase NamZ N-terminal" evidence="1">
    <location>
        <begin position="61"/>
        <end position="259"/>
    </location>
</feature>
<dbReference type="Gene3D" id="3.40.50.12170">
    <property type="entry name" value="Uncharacterised protein PF07075, DUF1343"/>
    <property type="match status" value="1"/>
</dbReference>
<dbReference type="InterPro" id="IPR048502">
    <property type="entry name" value="NamZ_N"/>
</dbReference>
<proteinExistence type="predicted"/>
<dbReference type="Proteomes" id="UP000321168">
    <property type="component" value="Unassembled WGS sequence"/>
</dbReference>
<organism evidence="3 4">
    <name type="scientific">Luteibaculum oceani</name>
    <dbReference type="NCBI Taxonomy" id="1294296"/>
    <lineage>
        <taxon>Bacteria</taxon>
        <taxon>Pseudomonadati</taxon>
        <taxon>Bacteroidota</taxon>
        <taxon>Flavobacteriia</taxon>
        <taxon>Flavobacteriales</taxon>
        <taxon>Luteibaculaceae</taxon>
        <taxon>Luteibaculum</taxon>
    </lineage>
</organism>
<dbReference type="RefSeq" id="WP_147013491.1">
    <property type="nucleotide sequence ID" value="NZ_VORB01000003.1"/>
</dbReference>
<dbReference type="PANTHER" id="PTHR42915">
    <property type="entry name" value="HYPOTHETICAL 460 KDA PROTEIN IN FEUA-SIGW INTERGENIC REGION [PRECURSOR]"/>
    <property type="match status" value="1"/>
</dbReference>
<name>A0A5C6VA43_9FLAO</name>
<dbReference type="GO" id="GO:0033922">
    <property type="term" value="F:peptidoglycan beta-N-acetylmuramidase activity"/>
    <property type="evidence" value="ECO:0007669"/>
    <property type="project" value="InterPro"/>
</dbReference>
<sequence length="412" mass="45740">MKSFGNKNYRIHFLRTPFNLGLKVAFTTCLFLSLTNFLLGQITVGAEAGYRYLPLLKDKRVAVVVNPTSKIGETHLLTYLAANEVKLQKIFALEHGIYGKEDAGAKVKDGVDPISGLPVISLYGSGKEPNANDLEDVDIIVFDIQDVGARFYTYISSLHYIMLACAKTNTELIVLDRPNPNGHIIDGPVLDLKHKSFVGMHPVPVLHGLTIGEYGLMINGEGWLGDQLVAPITVIPCGNYKVGQHYSLPVPPSPNLPNDKSILLYPHLCFFEGTNVSVGRGTTFPFQVFGAPHFKGYNFSFTPEPMFGAKSPKFKGRKCYGVDLRNYPASDLKGLNLNWLLEAYQSKSGNFFNNFFVKLAGVDYLQKAIEEGKSAKEISAMWNEDVARFKEMSSKYHLYQRKSNHGLKSGND</sequence>
<dbReference type="Gene3D" id="3.90.1150.140">
    <property type="match status" value="1"/>
</dbReference>
<evidence type="ECO:0000313" key="3">
    <source>
        <dbReference type="EMBL" id="TXC81614.1"/>
    </source>
</evidence>